<keyword evidence="4 7" id="KW-1133">Transmembrane helix</keyword>
<keyword evidence="10" id="KW-1185">Reference proteome</keyword>
<dbReference type="Pfam" id="PF06738">
    <property type="entry name" value="ThrE"/>
    <property type="match status" value="1"/>
</dbReference>
<dbReference type="InterPro" id="IPR010619">
    <property type="entry name" value="ThrE-like_N"/>
</dbReference>
<feature type="transmembrane region" description="Helical" evidence="7">
    <location>
        <begin position="148"/>
        <end position="168"/>
    </location>
</feature>
<evidence type="ECO:0000256" key="7">
    <source>
        <dbReference type="SAM" id="Phobius"/>
    </source>
</evidence>
<evidence type="ECO:0000259" key="8">
    <source>
        <dbReference type="Pfam" id="PF06738"/>
    </source>
</evidence>
<evidence type="ECO:0000256" key="1">
    <source>
        <dbReference type="ARBA" id="ARBA00004651"/>
    </source>
</evidence>
<dbReference type="EMBL" id="CP051180">
    <property type="protein sequence ID" value="QIZ78897.1"/>
    <property type="molecule type" value="Genomic_DNA"/>
</dbReference>
<dbReference type="PANTHER" id="PTHR34390">
    <property type="entry name" value="UPF0442 PROTEIN YJJB-RELATED"/>
    <property type="match status" value="1"/>
</dbReference>
<comment type="subcellular location">
    <subcellularLocation>
        <location evidence="1">Cell membrane</location>
        <topology evidence="1">Multi-pass membrane protein</topology>
    </subcellularLocation>
</comment>
<protein>
    <submittedName>
        <fullName evidence="9">Threonine/serine exporter family protein</fullName>
    </submittedName>
</protein>
<keyword evidence="2" id="KW-1003">Cell membrane</keyword>
<comment type="similarity">
    <text evidence="6">Belongs to the ThrE exporter (TC 2.A.79) family.</text>
</comment>
<keyword evidence="5 7" id="KW-0472">Membrane</keyword>
<evidence type="ECO:0000256" key="2">
    <source>
        <dbReference type="ARBA" id="ARBA00022475"/>
    </source>
</evidence>
<evidence type="ECO:0000256" key="4">
    <source>
        <dbReference type="ARBA" id="ARBA00022989"/>
    </source>
</evidence>
<feature type="transmembrane region" description="Helical" evidence="7">
    <location>
        <begin position="207"/>
        <end position="231"/>
    </location>
</feature>
<evidence type="ECO:0000256" key="5">
    <source>
        <dbReference type="ARBA" id="ARBA00023136"/>
    </source>
</evidence>
<dbReference type="GO" id="GO:0015744">
    <property type="term" value="P:succinate transport"/>
    <property type="evidence" value="ECO:0007669"/>
    <property type="project" value="TreeGrafter"/>
</dbReference>
<dbReference type="GO" id="GO:0005886">
    <property type="term" value="C:plasma membrane"/>
    <property type="evidence" value="ECO:0007669"/>
    <property type="project" value="UniProtKB-SubCell"/>
</dbReference>
<feature type="transmembrane region" description="Helical" evidence="7">
    <location>
        <begin position="96"/>
        <end position="114"/>
    </location>
</feature>
<sequence>MLLQHGAESTLVVDLTRRLGLALGIEEIEVSLSPNSISVTTITDRHCITTVRQCPDHGINMHVITKIQHLVVMTEHQVLDTYAAAARLQKITAKRYNRWLVLVMVGLSCAAFSRLAGGDFAVFAMTFIATCCGMLVRQELAHRHFNPLLNFGATAFVTTSASVPGFYFEIGNNPSLIMASAVLMLVPGFPLINAASDMVKGHINIGVSRWVMASLLTLATCMGIVLAINLFQLWPWMR</sequence>
<evidence type="ECO:0000313" key="10">
    <source>
        <dbReference type="Proteomes" id="UP000501602"/>
    </source>
</evidence>
<proteinExistence type="inferred from homology"/>
<feature type="transmembrane region" description="Helical" evidence="7">
    <location>
        <begin position="174"/>
        <end position="195"/>
    </location>
</feature>
<evidence type="ECO:0000256" key="6">
    <source>
        <dbReference type="ARBA" id="ARBA00034125"/>
    </source>
</evidence>
<gene>
    <name evidence="9" type="ORF">HER31_12355</name>
</gene>
<feature type="transmembrane region" description="Helical" evidence="7">
    <location>
        <begin position="120"/>
        <end position="136"/>
    </location>
</feature>
<reference evidence="9 10" key="1">
    <citation type="submission" date="2020-04" db="EMBL/GenBank/DDBJ databases">
        <title>Ferrimonas sp. S7 isolated from sea water.</title>
        <authorList>
            <person name="Bae S.S."/>
            <person name="Baek K."/>
        </authorList>
    </citation>
    <scope>NUCLEOTIDE SEQUENCE [LARGE SCALE GENOMIC DNA]</scope>
    <source>
        <strain evidence="9 10">S7</strain>
    </source>
</reference>
<dbReference type="InterPro" id="IPR050539">
    <property type="entry name" value="ThrE_Dicarb/AminoAcid_Exp"/>
</dbReference>
<evidence type="ECO:0000256" key="3">
    <source>
        <dbReference type="ARBA" id="ARBA00022692"/>
    </source>
</evidence>
<accession>A0A6H1UIG0</accession>
<feature type="domain" description="Threonine/serine exporter-like N-terminal" evidence="8">
    <location>
        <begin position="1"/>
        <end position="230"/>
    </location>
</feature>
<dbReference type="AlphaFoldDB" id="A0A6H1UIG0"/>
<evidence type="ECO:0000313" key="9">
    <source>
        <dbReference type="EMBL" id="QIZ78897.1"/>
    </source>
</evidence>
<dbReference type="Proteomes" id="UP000501602">
    <property type="component" value="Chromosome"/>
</dbReference>
<dbReference type="KEGG" id="fes:HER31_12355"/>
<dbReference type="GO" id="GO:0022857">
    <property type="term" value="F:transmembrane transporter activity"/>
    <property type="evidence" value="ECO:0007669"/>
    <property type="project" value="InterPro"/>
</dbReference>
<name>A0A6H1UIG0_9GAMM</name>
<organism evidence="9 10">
    <name type="scientific">Ferrimonas lipolytica</name>
    <dbReference type="NCBI Taxonomy" id="2724191"/>
    <lineage>
        <taxon>Bacteria</taxon>
        <taxon>Pseudomonadati</taxon>
        <taxon>Pseudomonadota</taxon>
        <taxon>Gammaproteobacteria</taxon>
        <taxon>Alteromonadales</taxon>
        <taxon>Ferrimonadaceae</taxon>
        <taxon>Ferrimonas</taxon>
    </lineage>
</organism>
<keyword evidence="3 7" id="KW-0812">Transmembrane</keyword>
<dbReference type="PANTHER" id="PTHR34390:SF2">
    <property type="entry name" value="SUCCINATE TRANSPORTER SUBUNIT YJJP-RELATED"/>
    <property type="match status" value="1"/>
</dbReference>